<protein>
    <submittedName>
        <fullName evidence="8">AMP-binding protein</fullName>
    </submittedName>
</protein>
<organism evidence="8 9">
    <name type="scientific">Actinoallomurus oryzae</name>
    <dbReference type="NCBI Taxonomy" id="502180"/>
    <lineage>
        <taxon>Bacteria</taxon>
        <taxon>Bacillati</taxon>
        <taxon>Actinomycetota</taxon>
        <taxon>Actinomycetes</taxon>
        <taxon>Streptosporangiales</taxon>
        <taxon>Thermomonosporaceae</taxon>
        <taxon>Actinoallomurus</taxon>
    </lineage>
</organism>
<accession>A0ABP8QQ71</accession>
<keyword evidence="4" id="KW-0436">Ligase</keyword>
<evidence type="ECO:0000313" key="9">
    <source>
        <dbReference type="Proteomes" id="UP001500503"/>
    </source>
</evidence>
<dbReference type="PROSITE" id="PS50075">
    <property type="entry name" value="CARRIER"/>
    <property type="match status" value="1"/>
</dbReference>
<dbReference type="PANTHER" id="PTHR22754:SF32">
    <property type="entry name" value="DISCO-INTERACTING PROTEIN 2"/>
    <property type="match status" value="1"/>
</dbReference>
<dbReference type="Gene3D" id="3.30.300.30">
    <property type="match status" value="1"/>
</dbReference>
<dbReference type="PROSITE" id="PS00455">
    <property type="entry name" value="AMP_BINDING"/>
    <property type="match status" value="1"/>
</dbReference>
<evidence type="ECO:0000313" key="8">
    <source>
        <dbReference type="EMBL" id="GAA4507496.1"/>
    </source>
</evidence>
<comment type="similarity">
    <text evidence="1">Belongs to the ATP-dependent AMP-binding enzyme family.</text>
</comment>
<dbReference type="InterPro" id="IPR000873">
    <property type="entry name" value="AMP-dep_synth/lig_dom"/>
</dbReference>
<keyword evidence="6" id="KW-1133">Transmembrane helix</keyword>
<feature type="transmembrane region" description="Helical" evidence="6">
    <location>
        <begin position="707"/>
        <end position="728"/>
    </location>
</feature>
<evidence type="ECO:0000256" key="3">
    <source>
        <dbReference type="ARBA" id="ARBA00022553"/>
    </source>
</evidence>
<dbReference type="InterPro" id="IPR020845">
    <property type="entry name" value="AMP-binding_CS"/>
</dbReference>
<dbReference type="CDD" id="cd05931">
    <property type="entry name" value="FAAL"/>
    <property type="match status" value="1"/>
</dbReference>
<keyword evidence="6" id="KW-0472">Membrane</keyword>
<dbReference type="InterPro" id="IPR002123">
    <property type="entry name" value="Plipid/glycerol_acylTrfase"/>
</dbReference>
<gene>
    <name evidence="8" type="ORF">GCM10023191_065950</name>
</gene>
<dbReference type="InterPro" id="IPR009081">
    <property type="entry name" value="PP-bd_ACP"/>
</dbReference>
<dbReference type="InterPro" id="IPR040097">
    <property type="entry name" value="FAAL/FAAC"/>
</dbReference>
<dbReference type="SUPFAM" id="SSF56801">
    <property type="entry name" value="Acetyl-CoA synthetase-like"/>
    <property type="match status" value="1"/>
</dbReference>
<feature type="domain" description="Carrier" evidence="7">
    <location>
        <begin position="19"/>
        <end position="95"/>
    </location>
</feature>
<evidence type="ECO:0000256" key="4">
    <source>
        <dbReference type="ARBA" id="ARBA00022598"/>
    </source>
</evidence>
<dbReference type="Pfam" id="PF01553">
    <property type="entry name" value="Acyltransferase"/>
    <property type="match status" value="1"/>
</dbReference>
<dbReference type="SUPFAM" id="SSF47336">
    <property type="entry name" value="ACP-like"/>
    <property type="match status" value="1"/>
</dbReference>
<evidence type="ECO:0000256" key="2">
    <source>
        <dbReference type="ARBA" id="ARBA00022450"/>
    </source>
</evidence>
<evidence type="ECO:0000256" key="6">
    <source>
        <dbReference type="SAM" id="Phobius"/>
    </source>
</evidence>
<dbReference type="Pfam" id="PF00550">
    <property type="entry name" value="PP-binding"/>
    <property type="match status" value="1"/>
</dbReference>
<evidence type="ECO:0000259" key="7">
    <source>
        <dbReference type="PROSITE" id="PS50075"/>
    </source>
</evidence>
<dbReference type="SUPFAM" id="SSF69593">
    <property type="entry name" value="Glycerol-3-phosphate (1)-acyltransferase"/>
    <property type="match status" value="1"/>
</dbReference>
<dbReference type="PANTHER" id="PTHR22754">
    <property type="entry name" value="DISCO-INTERACTING PROTEIN 2 DIP2 -RELATED"/>
    <property type="match status" value="1"/>
</dbReference>
<dbReference type="PROSITE" id="PS00012">
    <property type="entry name" value="PHOSPHOPANTETHEINE"/>
    <property type="match status" value="1"/>
</dbReference>
<dbReference type="SMART" id="SM00563">
    <property type="entry name" value="PlsC"/>
    <property type="match status" value="1"/>
</dbReference>
<dbReference type="InterPro" id="IPR045851">
    <property type="entry name" value="AMP-bd_C_sf"/>
</dbReference>
<name>A0ABP8QQ71_9ACTN</name>
<proteinExistence type="inferred from homology"/>
<sequence length="933" mass="100588">MSPGFSVPEREPFGDRNVAVVLDLVRGLAAETRPFDPCPTVTLDSVLERELGLSSLELAELLVRAEEVFGVALPAETLATVQTPRDLLRDVGAAPHEPAQRPRPPPVPGTRPARLALPEKASTLVDALRWHGEMVPDRTHVRVLDETGVAEEVTYGALNREAARAAAGLIEHGLAAGDKVAIMLPTGRSYFVTYMGVLMAGAIPVPVYPPARISQLAEHLQRQYRILTNAQATSMVTVPEAVPLGQRLRTRVVTLRDVLVPGDLDASDGGLPTADGDDIALLQYTSGSTGHPKGVVLTHRELLANIRAMGRAEAALPTDTFVSWLPLYHDMGLIGAWLSSMYFGVPLVVMPPQMFLSRPSRWLRAIGDQRGTMSAGPNFAYELCLRKIVDAELQGLDLRCWRLAFNGAEPVRADTIERFAARFAAYGLRPEAITPVYGLAEACVGLTFPPLGRGPMIDRVVRERFLRSGRAVRAADDDRSAVRFVACGRPLPGYQIRVVGETGGELADRREGRIEFRGPSATGGYHRDPAGTQALRHGDWLDTGDLGYLADGELYVTGRVKDIIIRAGRNLHPEEIEALVGGIEGVRAGCVAVFAAPDPGTGTERLVVLAETRQADEAARAALRTRITGAVVDLLGAPPDDVVLTAPHIVPKTSSGKVSRTAARAMYRRGTLRRRPLPVWLRVPSLACGSIGYHVHRMCREGTAVAFAAYDWLLAIAIFPVVLAALAVMPGQRRRRRAVRAGIRLLARLTGTPVTVVGVDRLPAGAWVAVANHASWLDGAALTAVLPESCCFVAGEIYARRRLSGFVLRCLGTEFVERVDRESGVRDTARLTAALRRGQRLVMFPEGRLTAAPRLRAFHMGAFVSAARAGVPVVPVTIQGTRSILCPGRCFPRHGAVRVTVESPIRPEGTGWAAAVQARQAAQAAIAHRSGIR</sequence>
<dbReference type="InterPro" id="IPR006162">
    <property type="entry name" value="Ppantetheine_attach_site"/>
</dbReference>
<evidence type="ECO:0000256" key="1">
    <source>
        <dbReference type="ARBA" id="ARBA00006432"/>
    </source>
</evidence>
<dbReference type="InterPro" id="IPR042099">
    <property type="entry name" value="ANL_N_sf"/>
</dbReference>
<dbReference type="Gene3D" id="3.40.50.12780">
    <property type="entry name" value="N-terminal domain of ligase-like"/>
    <property type="match status" value="1"/>
</dbReference>
<dbReference type="Proteomes" id="UP001500503">
    <property type="component" value="Unassembled WGS sequence"/>
</dbReference>
<dbReference type="EMBL" id="BAABHF010000041">
    <property type="protein sequence ID" value="GAA4507496.1"/>
    <property type="molecule type" value="Genomic_DNA"/>
</dbReference>
<evidence type="ECO:0000256" key="5">
    <source>
        <dbReference type="SAM" id="MobiDB-lite"/>
    </source>
</evidence>
<keyword evidence="3" id="KW-0597">Phosphoprotein</keyword>
<dbReference type="RefSeq" id="WP_345470510.1">
    <property type="nucleotide sequence ID" value="NZ_BAABHF010000041.1"/>
</dbReference>
<reference evidence="9" key="1">
    <citation type="journal article" date="2019" name="Int. J. Syst. Evol. Microbiol.">
        <title>The Global Catalogue of Microorganisms (GCM) 10K type strain sequencing project: providing services to taxonomists for standard genome sequencing and annotation.</title>
        <authorList>
            <consortium name="The Broad Institute Genomics Platform"/>
            <consortium name="The Broad Institute Genome Sequencing Center for Infectious Disease"/>
            <person name="Wu L."/>
            <person name="Ma J."/>
        </authorList>
    </citation>
    <scope>NUCLEOTIDE SEQUENCE [LARGE SCALE GENOMIC DNA]</scope>
    <source>
        <strain evidence="9">JCM 17933</strain>
    </source>
</reference>
<keyword evidence="6" id="KW-0812">Transmembrane</keyword>
<feature type="region of interest" description="Disordered" evidence="5">
    <location>
        <begin position="94"/>
        <end position="113"/>
    </location>
</feature>
<comment type="caution">
    <text evidence="8">The sequence shown here is derived from an EMBL/GenBank/DDBJ whole genome shotgun (WGS) entry which is preliminary data.</text>
</comment>
<dbReference type="Gene3D" id="1.10.1200.10">
    <property type="entry name" value="ACP-like"/>
    <property type="match status" value="1"/>
</dbReference>
<keyword evidence="2" id="KW-0596">Phosphopantetheine</keyword>
<dbReference type="CDD" id="cd07989">
    <property type="entry name" value="LPLAT_AGPAT-like"/>
    <property type="match status" value="1"/>
</dbReference>
<dbReference type="Pfam" id="PF00501">
    <property type="entry name" value="AMP-binding"/>
    <property type="match status" value="1"/>
</dbReference>
<keyword evidence="9" id="KW-1185">Reference proteome</keyword>
<dbReference type="InterPro" id="IPR036736">
    <property type="entry name" value="ACP-like_sf"/>
</dbReference>